<sequence length="292" mass="31520">MAALENENIQLKRLVKKTEPRGGLATARRSSHGQQSHVGPGGDQDASGSILLEGAEIGHTKEQSIQIESLKSALRFLRTENSALRTRAAMLDLGLTPDMSTLKNPLGRLNTESLQDGAEGAVQSETEKLTAKTDSELKAVALEARRLIKDARIVCASPKVVDLTKHSATKAIVSKTGETATTGRRGWQALKKTPEWEYHAQQAALNTIQQRSNELKERLAKVARSGPAGGSIKLNKLSMVETARIGRVHIPRGVALSGLVGAPEGAPVVRKDLAVYLRSSSEFEAMHQLFVR</sequence>
<feature type="coiled-coil region" evidence="1">
    <location>
        <begin position="198"/>
        <end position="225"/>
    </location>
</feature>
<comment type="caution">
    <text evidence="3">The sequence shown here is derived from an EMBL/GenBank/DDBJ whole genome shotgun (WGS) entry which is preliminary data.</text>
</comment>
<protein>
    <submittedName>
        <fullName evidence="3">Uncharacterized protein</fullName>
    </submittedName>
</protein>
<reference evidence="3" key="1">
    <citation type="journal article" date="2020" name="Fungal Divers.">
        <title>Resolving the Mortierellaceae phylogeny through synthesis of multi-gene phylogenetics and phylogenomics.</title>
        <authorList>
            <person name="Vandepol N."/>
            <person name="Liber J."/>
            <person name="Desiro A."/>
            <person name="Na H."/>
            <person name="Kennedy M."/>
            <person name="Barry K."/>
            <person name="Grigoriev I.V."/>
            <person name="Miller A.N."/>
            <person name="O'Donnell K."/>
            <person name="Stajich J.E."/>
            <person name="Bonito G."/>
        </authorList>
    </citation>
    <scope>NUCLEOTIDE SEQUENCE</scope>
    <source>
        <strain evidence="3">KOD1015</strain>
    </source>
</reference>
<keyword evidence="1" id="KW-0175">Coiled coil</keyword>
<dbReference type="AlphaFoldDB" id="A0A9P6FJ63"/>
<proteinExistence type="predicted"/>
<name>A0A9P6FJ63_9FUNG</name>
<dbReference type="EMBL" id="JAABOA010006151">
    <property type="protein sequence ID" value="KAF9570127.1"/>
    <property type="molecule type" value="Genomic_DNA"/>
</dbReference>
<feature type="region of interest" description="Disordered" evidence="2">
    <location>
        <begin position="13"/>
        <end position="48"/>
    </location>
</feature>
<evidence type="ECO:0000256" key="1">
    <source>
        <dbReference type="SAM" id="Coils"/>
    </source>
</evidence>
<dbReference type="Proteomes" id="UP000780801">
    <property type="component" value="Unassembled WGS sequence"/>
</dbReference>
<accession>A0A9P6FJ63</accession>
<gene>
    <name evidence="3" type="ORF">BGW38_008778</name>
</gene>
<keyword evidence="4" id="KW-1185">Reference proteome</keyword>
<evidence type="ECO:0000256" key="2">
    <source>
        <dbReference type="SAM" id="MobiDB-lite"/>
    </source>
</evidence>
<dbReference type="OrthoDB" id="2130750at2759"/>
<evidence type="ECO:0000313" key="3">
    <source>
        <dbReference type="EMBL" id="KAF9570127.1"/>
    </source>
</evidence>
<organism evidence="3 4">
    <name type="scientific">Lunasporangiospora selenospora</name>
    <dbReference type="NCBI Taxonomy" id="979761"/>
    <lineage>
        <taxon>Eukaryota</taxon>
        <taxon>Fungi</taxon>
        <taxon>Fungi incertae sedis</taxon>
        <taxon>Mucoromycota</taxon>
        <taxon>Mortierellomycotina</taxon>
        <taxon>Mortierellomycetes</taxon>
        <taxon>Mortierellales</taxon>
        <taxon>Mortierellaceae</taxon>
        <taxon>Lunasporangiospora</taxon>
    </lineage>
</organism>
<evidence type="ECO:0000313" key="4">
    <source>
        <dbReference type="Proteomes" id="UP000780801"/>
    </source>
</evidence>